<feature type="transmembrane region" description="Helical" evidence="12">
    <location>
        <begin position="871"/>
        <end position="891"/>
    </location>
</feature>
<gene>
    <name evidence="14" type="ORF">GCM10008995_02820</name>
</gene>
<feature type="transmembrane region" description="Helical" evidence="12">
    <location>
        <begin position="274"/>
        <end position="292"/>
    </location>
</feature>
<keyword evidence="3" id="KW-0813">Transport</keyword>
<reference evidence="14" key="1">
    <citation type="journal article" date="2014" name="Int. J. Syst. Evol. Microbiol.">
        <title>Complete genome sequence of Corynebacterium casei LMG S-19264T (=DSM 44701T), isolated from a smear-ripened cheese.</title>
        <authorList>
            <consortium name="US DOE Joint Genome Institute (JGI-PGF)"/>
            <person name="Walter F."/>
            <person name="Albersmeier A."/>
            <person name="Kalinowski J."/>
            <person name="Ruckert C."/>
        </authorList>
    </citation>
    <scope>NUCLEOTIDE SEQUENCE</scope>
    <source>
        <strain evidence="14">JCM 14359</strain>
    </source>
</reference>
<dbReference type="InterPro" id="IPR006121">
    <property type="entry name" value="HMA_dom"/>
</dbReference>
<dbReference type="InterPro" id="IPR008250">
    <property type="entry name" value="ATPase_P-typ_transduc_dom_A_sf"/>
</dbReference>
<feature type="compositionally biased region" description="Low complexity" evidence="11">
    <location>
        <begin position="568"/>
        <end position="583"/>
    </location>
</feature>
<evidence type="ECO:0000256" key="4">
    <source>
        <dbReference type="ARBA" id="ARBA00022692"/>
    </source>
</evidence>
<feature type="transmembrane region" description="Helical" evidence="12">
    <location>
        <begin position="427"/>
        <end position="448"/>
    </location>
</feature>
<keyword evidence="10 12" id="KW-0472">Membrane</keyword>
<comment type="caution">
    <text evidence="14">The sequence shown here is derived from an EMBL/GenBank/DDBJ whole genome shotgun (WGS) entry which is preliminary data.</text>
</comment>
<dbReference type="GO" id="GO:0043682">
    <property type="term" value="F:P-type divalent copper transporter activity"/>
    <property type="evidence" value="ECO:0007669"/>
    <property type="project" value="TreeGrafter"/>
</dbReference>
<dbReference type="Gene3D" id="3.40.1110.10">
    <property type="entry name" value="Calcium-transporting ATPase, cytoplasmic domain N"/>
    <property type="match status" value="1"/>
</dbReference>
<keyword evidence="15" id="KW-1185">Reference proteome</keyword>
<evidence type="ECO:0000256" key="11">
    <source>
        <dbReference type="SAM" id="MobiDB-lite"/>
    </source>
</evidence>
<dbReference type="FunFam" id="3.30.70.100:FF:000001">
    <property type="entry name" value="ATPase copper transporting beta"/>
    <property type="match status" value="1"/>
</dbReference>
<dbReference type="InterPro" id="IPR036163">
    <property type="entry name" value="HMA_dom_sf"/>
</dbReference>
<proteinExistence type="inferred from homology"/>
<feature type="transmembrane region" description="Helical" evidence="12">
    <location>
        <begin position="175"/>
        <end position="196"/>
    </location>
</feature>
<evidence type="ECO:0000256" key="1">
    <source>
        <dbReference type="ARBA" id="ARBA00004127"/>
    </source>
</evidence>
<reference evidence="14" key="2">
    <citation type="submission" date="2020-09" db="EMBL/GenBank/DDBJ databases">
        <authorList>
            <person name="Sun Q."/>
            <person name="Ohkuma M."/>
        </authorList>
    </citation>
    <scope>NUCLEOTIDE SEQUENCE</scope>
    <source>
        <strain evidence="14">JCM 14359</strain>
    </source>
</reference>
<evidence type="ECO:0000259" key="13">
    <source>
        <dbReference type="PROSITE" id="PS50846"/>
    </source>
</evidence>
<dbReference type="Pfam" id="PF00403">
    <property type="entry name" value="HMA"/>
    <property type="match status" value="2"/>
</dbReference>
<keyword evidence="7" id="KW-0067">ATP-binding</keyword>
<dbReference type="InterPro" id="IPR023299">
    <property type="entry name" value="ATPase_P-typ_cyto_dom_N"/>
</dbReference>
<dbReference type="PRINTS" id="PR00119">
    <property type="entry name" value="CATATPASE"/>
</dbReference>
<feature type="transmembrane region" description="Helical" evidence="12">
    <location>
        <begin position="248"/>
        <end position="268"/>
    </location>
</feature>
<dbReference type="PRINTS" id="PR00943">
    <property type="entry name" value="CUATPASE"/>
</dbReference>
<dbReference type="PROSITE" id="PS01047">
    <property type="entry name" value="HMA_1"/>
    <property type="match status" value="1"/>
</dbReference>
<accession>A0A830EBR2</accession>
<name>A0A830EBR2_9EURY</name>
<evidence type="ECO:0000256" key="6">
    <source>
        <dbReference type="ARBA" id="ARBA00022741"/>
    </source>
</evidence>
<comment type="subcellular location">
    <subcellularLocation>
        <location evidence="1">Endomembrane system</location>
        <topology evidence="1">Multi-pass membrane protein</topology>
    </subcellularLocation>
</comment>
<keyword evidence="8" id="KW-1278">Translocase</keyword>
<dbReference type="SUPFAM" id="SSF81653">
    <property type="entry name" value="Calcium ATPase, transduction domain A"/>
    <property type="match status" value="1"/>
</dbReference>
<dbReference type="InterPro" id="IPR059000">
    <property type="entry name" value="ATPase_P-type_domA"/>
</dbReference>
<dbReference type="PROSITE" id="PS00154">
    <property type="entry name" value="ATPASE_E1_E2"/>
    <property type="match status" value="1"/>
</dbReference>
<keyword evidence="9 12" id="KW-1133">Transmembrane helix</keyword>
<dbReference type="InterPro" id="IPR001757">
    <property type="entry name" value="P_typ_ATPase"/>
</dbReference>
<evidence type="ECO:0000256" key="3">
    <source>
        <dbReference type="ARBA" id="ARBA00022448"/>
    </source>
</evidence>
<dbReference type="GO" id="GO:0016887">
    <property type="term" value="F:ATP hydrolysis activity"/>
    <property type="evidence" value="ECO:0007669"/>
    <property type="project" value="InterPro"/>
</dbReference>
<dbReference type="Pfam" id="PF00122">
    <property type="entry name" value="E1-E2_ATPase"/>
    <property type="match status" value="1"/>
</dbReference>
<keyword evidence="6" id="KW-0547">Nucleotide-binding</keyword>
<dbReference type="InterPro" id="IPR017969">
    <property type="entry name" value="Heavy-metal-associated_CS"/>
</dbReference>
<dbReference type="PANTHER" id="PTHR43520:SF8">
    <property type="entry name" value="P-TYPE CU(+) TRANSPORTER"/>
    <property type="match status" value="1"/>
</dbReference>
<dbReference type="Pfam" id="PF00702">
    <property type="entry name" value="Hydrolase"/>
    <property type="match status" value="1"/>
</dbReference>
<dbReference type="SFLD" id="SFLDG00002">
    <property type="entry name" value="C1.7:_P-type_atpase_like"/>
    <property type="match status" value="1"/>
</dbReference>
<dbReference type="InterPro" id="IPR023214">
    <property type="entry name" value="HAD_sf"/>
</dbReference>
<dbReference type="SUPFAM" id="SSF55008">
    <property type="entry name" value="HMA, heavy metal-associated domain"/>
    <property type="match status" value="2"/>
</dbReference>
<dbReference type="InterPro" id="IPR018303">
    <property type="entry name" value="ATPase_P-typ_P_site"/>
</dbReference>
<dbReference type="Gene3D" id="3.30.70.100">
    <property type="match status" value="2"/>
</dbReference>
<dbReference type="PROSITE" id="PS01229">
    <property type="entry name" value="COF_2"/>
    <property type="match status" value="1"/>
</dbReference>
<dbReference type="Proteomes" id="UP000653099">
    <property type="component" value="Unassembled WGS sequence"/>
</dbReference>
<evidence type="ECO:0000313" key="14">
    <source>
        <dbReference type="EMBL" id="GGI96172.1"/>
    </source>
</evidence>
<dbReference type="Gene3D" id="3.40.50.1000">
    <property type="entry name" value="HAD superfamily/HAD-like"/>
    <property type="match status" value="1"/>
</dbReference>
<dbReference type="InterPro" id="IPR044492">
    <property type="entry name" value="P_typ_ATPase_HD_dom"/>
</dbReference>
<evidence type="ECO:0000256" key="7">
    <source>
        <dbReference type="ARBA" id="ARBA00022840"/>
    </source>
</evidence>
<dbReference type="CDD" id="cd00371">
    <property type="entry name" value="HMA"/>
    <property type="match status" value="2"/>
</dbReference>
<dbReference type="PANTHER" id="PTHR43520">
    <property type="entry name" value="ATP7, ISOFORM B"/>
    <property type="match status" value="1"/>
</dbReference>
<feature type="region of interest" description="Disordered" evidence="11">
    <location>
        <begin position="558"/>
        <end position="599"/>
    </location>
</feature>
<dbReference type="Gene3D" id="2.70.150.10">
    <property type="entry name" value="Calcium-transporting ATPase, cytoplasmic transduction domain A"/>
    <property type="match status" value="1"/>
</dbReference>
<evidence type="ECO:0000256" key="9">
    <source>
        <dbReference type="ARBA" id="ARBA00022989"/>
    </source>
</evidence>
<dbReference type="FunFam" id="2.70.150.10:FF:000002">
    <property type="entry name" value="Copper-transporting ATPase 1, putative"/>
    <property type="match status" value="1"/>
</dbReference>
<dbReference type="GO" id="GO:0012505">
    <property type="term" value="C:endomembrane system"/>
    <property type="evidence" value="ECO:0007669"/>
    <property type="project" value="UniProtKB-SubCell"/>
</dbReference>
<feature type="region of interest" description="Disordered" evidence="11">
    <location>
        <begin position="135"/>
        <end position="164"/>
    </location>
</feature>
<dbReference type="GO" id="GO:0005524">
    <property type="term" value="F:ATP binding"/>
    <property type="evidence" value="ECO:0007669"/>
    <property type="project" value="UniProtKB-KW"/>
</dbReference>
<feature type="transmembrane region" description="Helical" evidence="12">
    <location>
        <begin position="484"/>
        <end position="502"/>
    </location>
</feature>
<evidence type="ECO:0000313" key="15">
    <source>
        <dbReference type="Proteomes" id="UP000653099"/>
    </source>
</evidence>
<dbReference type="OrthoDB" id="8588at2157"/>
<comment type="similarity">
    <text evidence="2">Belongs to the cation transport ATPase (P-type) (TC 3.A.3) family. Type IB subfamily.</text>
</comment>
<dbReference type="RefSeq" id="WP_188785594.1">
    <property type="nucleotide sequence ID" value="NZ_BMOC01000001.1"/>
</dbReference>
<keyword evidence="5" id="KW-0479">Metal-binding</keyword>
<dbReference type="InterPro" id="IPR036412">
    <property type="entry name" value="HAD-like_sf"/>
</dbReference>
<dbReference type="SFLD" id="SFLDF00027">
    <property type="entry name" value="p-type_atpase"/>
    <property type="match status" value="1"/>
</dbReference>
<dbReference type="SUPFAM" id="SSF56784">
    <property type="entry name" value="HAD-like"/>
    <property type="match status" value="1"/>
</dbReference>
<feature type="transmembrane region" description="Helical" evidence="12">
    <location>
        <begin position="208"/>
        <end position="227"/>
    </location>
</feature>
<dbReference type="SFLD" id="SFLDS00003">
    <property type="entry name" value="Haloacid_Dehalogenase"/>
    <property type="match status" value="1"/>
</dbReference>
<feature type="domain" description="HMA" evidence="13">
    <location>
        <begin position="4"/>
        <end position="70"/>
    </location>
</feature>
<dbReference type="NCBIfam" id="TIGR01494">
    <property type="entry name" value="ATPase_P-type"/>
    <property type="match status" value="2"/>
</dbReference>
<dbReference type="GO" id="GO:0055070">
    <property type="term" value="P:copper ion homeostasis"/>
    <property type="evidence" value="ECO:0007669"/>
    <property type="project" value="TreeGrafter"/>
</dbReference>
<dbReference type="FunFam" id="3.30.70.100:FF:000005">
    <property type="entry name" value="Copper-exporting P-type ATPase A"/>
    <property type="match status" value="1"/>
</dbReference>
<feature type="domain" description="HMA" evidence="13">
    <location>
        <begin position="72"/>
        <end position="138"/>
    </location>
</feature>
<feature type="transmembrane region" description="Helical" evidence="12">
    <location>
        <begin position="460"/>
        <end position="477"/>
    </location>
</feature>
<dbReference type="AlphaFoldDB" id="A0A830EBR2"/>
<keyword evidence="4 12" id="KW-0812">Transmembrane</keyword>
<evidence type="ECO:0000256" key="2">
    <source>
        <dbReference type="ARBA" id="ARBA00006024"/>
    </source>
</evidence>
<evidence type="ECO:0000256" key="12">
    <source>
        <dbReference type="SAM" id="Phobius"/>
    </source>
</evidence>
<dbReference type="GO" id="GO:0016020">
    <property type="term" value="C:membrane"/>
    <property type="evidence" value="ECO:0007669"/>
    <property type="project" value="InterPro"/>
</dbReference>
<dbReference type="CDD" id="cd02094">
    <property type="entry name" value="P-type_ATPase_Cu-like"/>
    <property type="match status" value="1"/>
</dbReference>
<protein>
    <submittedName>
        <fullName evidence="14">Heavy metal translocating P-type ATPase</fullName>
    </submittedName>
</protein>
<evidence type="ECO:0000256" key="8">
    <source>
        <dbReference type="ARBA" id="ARBA00022967"/>
    </source>
</evidence>
<organism evidence="14 15">
    <name type="scientific">Halobellus salinus</name>
    <dbReference type="NCBI Taxonomy" id="931585"/>
    <lineage>
        <taxon>Archaea</taxon>
        <taxon>Methanobacteriati</taxon>
        <taxon>Methanobacteriota</taxon>
        <taxon>Stenosarchaea group</taxon>
        <taxon>Halobacteria</taxon>
        <taxon>Halobacteriales</taxon>
        <taxon>Haloferacaceae</taxon>
        <taxon>Halobellus</taxon>
    </lineage>
</organism>
<sequence>MSRRTIHLDVRGMTCTNCSQTVQDALDALDGVEEASVNVATDEATVTYDSEHASLSAVYDAVEAAGYDPVSERATVGVSDMTCANCAETNQSRLESTPGVVRADVNFATDEAHVEYVPGEVTIEDLYDAIEAAGYTPVRESDNGGDGDDGGDNTGGDSDARDAARNDEIRRQKRLTLFGAALSTPLVAMLVLHLFAPGVVPETVPGTALPFGWVAFALATPVQVVLGRGFYENSYTAVVRNRTANMDVLIALGSTTAYLYSVVALLGLLPGAGLYFDTAALILVFITLGNYLEARSKGQASEALRSLLEMEADTATLVDGEGETHEVPIDEVEVGDRMWVRPGEQIPTDGVVVDGDSAVDESMVTGESVPVSKAEGDDVVGSTLNKNGVLTVEATKVGADTAIQQIVRTVREAQSRQPEIQTVADRISAYFVPAVIANALLWAAVWLLAPATLAGFVESLPLWGVIVGGPVVAGGTVSAVEFSVLVFASAVLIACPCALGLATPAATMVGTSIGANNGVVFKGGDILERVRDVDSVVFDKTGTLTQGEMSLTDVVAIEPTPDGGRLKGAGAPAGPQAPTGDADASAEPPTGDDAPESGVTPAETAVLRLAAAAERNSEHPLGQAIVDGAEAHGIDVPEPTDFENVPGQGVTATVDGARLLVGNRRLLVDAGIDTAPAEDEMRRLESEGKTAMLVGRVPAAAEPGDAPSAVVGVVADADTVKPTAAEAVAALRDRGLDVHLLTGDNGRTARAVAEDVGIAPDNVRAEVLPDHKADVVESLQEGDRNAMMVGDGVNDAPALAAAHVGAALGSGTDVAIEAADVTLMRDAPRDVTKAIRISAGTLSKIKQNLFWALGYNTAMIPLASLGLLQPILAAGAMALSSVSVLTNSLLFRRYSPDHDYRILELLRGR</sequence>
<evidence type="ECO:0000256" key="5">
    <source>
        <dbReference type="ARBA" id="ARBA00022723"/>
    </source>
</evidence>
<evidence type="ECO:0000256" key="10">
    <source>
        <dbReference type="ARBA" id="ARBA00023136"/>
    </source>
</evidence>
<dbReference type="GO" id="GO:0005507">
    <property type="term" value="F:copper ion binding"/>
    <property type="evidence" value="ECO:0007669"/>
    <property type="project" value="TreeGrafter"/>
</dbReference>
<dbReference type="PROSITE" id="PS50846">
    <property type="entry name" value="HMA_2"/>
    <property type="match status" value="2"/>
</dbReference>
<dbReference type="EMBL" id="BMOC01000001">
    <property type="protein sequence ID" value="GGI96172.1"/>
    <property type="molecule type" value="Genomic_DNA"/>
</dbReference>